<dbReference type="InterPro" id="IPR000843">
    <property type="entry name" value="HTH_LacI"/>
</dbReference>
<dbReference type="RefSeq" id="WP_238033161.1">
    <property type="nucleotide sequence ID" value="NZ_JAKNFS010000010.1"/>
</dbReference>
<protein>
    <submittedName>
        <fullName evidence="2">LacI family DNA-binding transcriptional regulator</fullName>
    </submittedName>
</protein>
<dbReference type="Gene3D" id="1.10.260.40">
    <property type="entry name" value="lambda repressor-like DNA-binding domains"/>
    <property type="match status" value="1"/>
</dbReference>
<dbReference type="EMBL" id="JAKNFS010000010">
    <property type="protein sequence ID" value="MCG4765549.1"/>
    <property type="molecule type" value="Genomic_DNA"/>
</dbReference>
<dbReference type="Pfam" id="PF00356">
    <property type="entry name" value="LacI"/>
    <property type="match status" value="1"/>
</dbReference>
<gene>
    <name evidence="2" type="ORF">L0N21_08515</name>
</gene>
<name>A0AAE3F290_9FIRM</name>
<reference evidence="2" key="1">
    <citation type="submission" date="2022-01" db="EMBL/GenBank/DDBJ databases">
        <title>Collection of gut derived symbiotic bacterial strains cultured from healthy donors.</title>
        <authorList>
            <person name="Lin H."/>
            <person name="Kohout C."/>
            <person name="Waligurski E."/>
            <person name="Pamer E.G."/>
        </authorList>
    </citation>
    <scope>NUCLEOTIDE SEQUENCE</scope>
    <source>
        <strain evidence="2">DFI.5.49</strain>
    </source>
</reference>
<dbReference type="PROSITE" id="PS50932">
    <property type="entry name" value="HTH_LACI_2"/>
    <property type="match status" value="1"/>
</dbReference>
<proteinExistence type="predicted"/>
<comment type="caution">
    <text evidence="2">The sequence shown here is derived from an EMBL/GenBank/DDBJ whole genome shotgun (WGS) entry which is preliminary data.</text>
</comment>
<keyword evidence="2" id="KW-0238">DNA-binding</keyword>
<dbReference type="InterPro" id="IPR010982">
    <property type="entry name" value="Lambda_DNA-bd_dom_sf"/>
</dbReference>
<feature type="domain" description="HTH lacI-type" evidence="1">
    <location>
        <begin position="4"/>
        <end position="61"/>
    </location>
</feature>
<organism evidence="2 3">
    <name type="scientific">Fusicatenibacter saccharivorans</name>
    <dbReference type="NCBI Taxonomy" id="1150298"/>
    <lineage>
        <taxon>Bacteria</taxon>
        <taxon>Bacillati</taxon>
        <taxon>Bacillota</taxon>
        <taxon>Clostridia</taxon>
        <taxon>Lachnospirales</taxon>
        <taxon>Lachnospiraceae</taxon>
        <taxon>Fusicatenibacter</taxon>
    </lineage>
</organism>
<dbReference type="AlphaFoldDB" id="A0AAE3F290"/>
<dbReference type="CDD" id="cd01392">
    <property type="entry name" value="HTH_LacI"/>
    <property type="match status" value="1"/>
</dbReference>
<dbReference type="GO" id="GO:0003677">
    <property type="term" value="F:DNA binding"/>
    <property type="evidence" value="ECO:0007669"/>
    <property type="project" value="UniProtKB-KW"/>
</dbReference>
<evidence type="ECO:0000313" key="3">
    <source>
        <dbReference type="Proteomes" id="UP001199915"/>
    </source>
</evidence>
<dbReference type="Proteomes" id="UP001199915">
    <property type="component" value="Unassembled WGS sequence"/>
</dbReference>
<dbReference type="GO" id="GO:0006355">
    <property type="term" value="P:regulation of DNA-templated transcription"/>
    <property type="evidence" value="ECO:0007669"/>
    <property type="project" value="InterPro"/>
</dbReference>
<accession>A0AAE3F290</accession>
<evidence type="ECO:0000313" key="2">
    <source>
        <dbReference type="EMBL" id="MCG4765549.1"/>
    </source>
</evidence>
<evidence type="ECO:0000259" key="1">
    <source>
        <dbReference type="PROSITE" id="PS50932"/>
    </source>
</evidence>
<sequence>MGNVKLEDILEALNVSTVTVSNALAGRKGVSEEVRSQVVAKAKELGYDLKNIRIKGRGLRSV</sequence>
<dbReference type="SUPFAM" id="SSF47413">
    <property type="entry name" value="lambda repressor-like DNA-binding domains"/>
    <property type="match status" value="1"/>
</dbReference>